<dbReference type="PANTHER" id="PTHR36173:SF2">
    <property type="entry name" value="RIBONUCLEASE VAPC16"/>
    <property type="match status" value="1"/>
</dbReference>
<gene>
    <name evidence="6" type="ORF">D4765_18100</name>
</gene>
<accession>A0A4T2BIR9</accession>
<sequence length="131" mass="14428">MMRLLLDTHTFYWAVSEPSRIPTAALDLIEHPQNELLVSAITPWELGIEFRKGKFPEAGPFLAAFPHHMGTLGAIELPISSEHALIAAQINWSHRDPFDRMLAAQAILENAVLITADTAFASLGGLRVSWG</sequence>
<organism evidence="6 7">
    <name type="scientific">Subtercola vilae</name>
    <dbReference type="NCBI Taxonomy" id="2056433"/>
    <lineage>
        <taxon>Bacteria</taxon>
        <taxon>Bacillati</taxon>
        <taxon>Actinomycetota</taxon>
        <taxon>Actinomycetes</taxon>
        <taxon>Micrococcales</taxon>
        <taxon>Microbacteriaceae</taxon>
        <taxon>Subtercola</taxon>
    </lineage>
</organism>
<dbReference type="GO" id="GO:0004518">
    <property type="term" value="F:nuclease activity"/>
    <property type="evidence" value="ECO:0007669"/>
    <property type="project" value="UniProtKB-KW"/>
</dbReference>
<dbReference type="Gene3D" id="3.40.50.1010">
    <property type="entry name" value="5'-nuclease"/>
    <property type="match status" value="1"/>
</dbReference>
<evidence type="ECO:0000259" key="5">
    <source>
        <dbReference type="Pfam" id="PF01850"/>
    </source>
</evidence>
<dbReference type="CDD" id="cd09872">
    <property type="entry name" value="PIN_Sll0205-like"/>
    <property type="match status" value="1"/>
</dbReference>
<dbReference type="EMBL" id="QYRT01000063">
    <property type="protein sequence ID" value="TIH29066.1"/>
    <property type="molecule type" value="Genomic_DNA"/>
</dbReference>
<keyword evidence="7" id="KW-1185">Reference proteome</keyword>
<proteinExistence type="predicted"/>
<dbReference type="Pfam" id="PF01850">
    <property type="entry name" value="PIN"/>
    <property type="match status" value="1"/>
</dbReference>
<name>A0A4T2BIR9_9MICO</name>
<evidence type="ECO:0000256" key="2">
    <source>
        <dbReference type="ARBA" id="ARBA00022723"/>
    </source>
</evidence>
<evidence type="ECO:0000256" key="3">
    <source>
        <dbReference type="ARBA" id="ARBA00022801"/>
    </source>
</evidence>
<reference evidence="6 7" key="1">
    <citation type="journal article" date="2019" name="Microorganisms">
        <title>Systematic Affiliation and Genome Analysis of Subtercola vilae DB165(T) with Particular Emphasis on Cold Adaptation of an Isolate from a High-Altitude Cold Volcano Lake.</title>
        <authorList>
            <person name="Villalobos A.S."/>
            <person name="Wiese J."/>
            <person name="Imhoff J.F."/>
            <person name="Dorador C."/>
            <person name="Keller A."/>
            <person name="Hentschel U."/>
        </authorList>
    </citation>
    <scope>NUCLEOTIDE SEQUENCE [LARGE SCALE GENOMIC DNA]</scope>
    <source>
        <strain evidence="6 7">DB165</strain>
    </source>
</reference>
<dbReference type="GO" id="GO:0016787">
    <property type="term" value="F:hydrolase activity"/>
    <property type="evidence" value="ECO:0007669"/>
    <property type="project" value="UniProtKB-KW"/>
</dbReference>
<dbReference type="SUPFAM" id="SSF88723">
    <property type="entry name" value="PIN domain-like"/>
    <property type="match status" value="1"/>
</dbReference>
<dbReference type="InterPro" id="IPR029060">
    <property type="entry name" value="PIN-like_dom_sf"/>
</dbReference>
<dbReference type="InterPro" id="IPR041705">
    <property type="entry name" value="PIN_Sll0205"/>
</dbReference>
<dbReference type="InterPro" id="IPR052919">
    <property type="entry name" value="TA_system_RNase"/>
</dbReference>
<dbReference type="PANTHER" id="PTHR36173">
    <property type="entry name" value="RIBONUCLEASE VAPC16-RELATED"/>
    <property type="match status" value="1"/>
</dbReference>
<evidence type="ECO:0000313" key="7">
    <source>
        <dbReference type="Proteomes" id="UP000306192"/>
    </source>
</evidence>
<dbReference type="Proteomes" id="UP000306192">
    <property type="component" value="Unassembled WGS sequence"/>
</dbReference>
<keyword evidence="3" id="KW-0378">Hydrolase</keyword>
<evidence type="ECO:0000313" key="6">
    <source>
        <dbReference type="EMBL" id="TIH29066.1"/>
    </source>
</evidence>
<keyword evidence="4" id="KW-0460">Magnesium</keyword>
<evidence type="ECO:0000256" key="1">
    <source>
        <dbReference type="ARBA" id="ARBA00022722"/>
    </source>
</evidence>
<dbReference type="AlphaFoldDB" id="A0A4T2BIR9"/>
<feature type="domain" description="PIN" evidence="5">
    <location>
        <begin position="5"/>
        <end position="124"/>
    </location>
</feature>
<keyword evidence="2" id="KW-0479">Metal-binding</keyword>
<comment type="caution">
    <text evidence="6">The sequence shown here is derived from an EMBL/GenBank/DDBJ whole genome shotgun (WGS) entry which is preliminary data.</text>
</comment>
<protein>
    <submittedName>
        <fullName evidence="6">Type II toxin-antitoxin system VapC family toxin</fullName>
    </submittedName>
</protein>
<dbReference type="OrthoDB" id="9798990at2"/>
<keyword evidence="1" id="KW-0540">Nuclease</keyword>
<dbReference type="InterPro" id="IPR002716">
    <property type="entry name" value="PIN_dom"/>
</dbReference>
<evidence type="ECO:0000256" key="4">
    <source>
        <dbReference type="ARBA" id="ARBA00022842"/>
    </source>
</evidence>
<dbReference type="GO" id="GO:0046872">
    <property type="term" value="F:metal ion binding"/>
    <property type="evidence" value="ECO:0007669"/>
    <property type="project" value="UniProtKB-KW"/>
</dbReference>